<evidence type="ECO:0000313" key="1">
    <source>
        <dbReference type="EMBL" id="BDG08535.1"/>
    </source>
</evidence>
<proteinExistence type="predicted"/>
<gene>
    <name evidence="1" type="ORF">AMPC_16480</name>
</gene>
<keyword evidence="2" id="KW-1185">Reference proteome</keyword>
<accession>A0ABM7X9L3</accession>
<dbReference type="Proteomes" id="UP001162734">
    <property type="component" value="Chromosome"/>
</dbReference>
<name>A0ABM7X9L3_9BACT</name>
<sequence length="589" mass="65512">MTDIEKRNLVAQWAFDTRPVLLRFHLWLEDVEVERQQPEPVSAYTFTPRGIARCIAMTSAATALGTRLFGGYGGGAGKDKSAYNQVKKAADAISAYVMSEGLWSLTRTIPENHAIMVSLGEGLMPKAGETPEMGANPLLGFGRVYGRPEVAKVVDRAVHRLLNDPAHSYERFYGELQEKGITLWGAAVDTLENTSRFAEGKPTGPMAVFHLFDSPLTVARPYESYMGCLTVPRRVSQAAEEAAVLLDYRTPREKVMRAIEAAYPGVQRANVHVWTLRGKSRVGRLGQLWEEWKQVGAHLVEDGWKAPSGIEVFTDSGTYAPTFLVGSWKDPAGATHVFLCDGYAASAEAMQAASLSEVLEVDSSMAIFSPTFDQPCDVERRLMQLDRRAPDFAARLAEALGVKELEAGKVKSYADAIEDAEMSNMPLGKRVLRADDFLPEKSWKVLASTGYMCDDPYTGAPGVEQLSETTYKVTTRLATRSASSLISFTFRLMEPLAEARHVFSPLLVRFLSGVDHTRRAVKISDSGRIRNELQTMLSQALEHDGDRIRVHFDRVDEKVMPKDKQAAIRKVLEWYKANHPVWFEWLELA</sequence>
<protein>
    <submittedName>
        <fullName evidence="1">Uncharacterized protein</fullName>
    </submittedName>
</protein>
<dbReference type="RefSeq" id="WP_248345710.1">
    <property type="nucleotide sequence ID" value="NZ_AP025592.1"/>
</dbReference>
<organism evidence="1 2">
    <name type="scientific">Anaeromyxobacter paludicola</name>
    <dbReference type="NCBI Taxonomy" id="2918171"/>
    <lineage>
        <taxon>Bacteria</taxon>
        <taxon>Pseudomonadati</taxon>
        <taxon>Myxococcota</taxon>
        <taxon>Myxococcia</taxon>
        <taxon>Myxococcales</taxon>
        <taxon>Cystobacterineae</taxon>
        <taxon>Anaeromyxobacteraceae</taxon>
        <taxon>Anaeromyxobacter</taxon>
    </lineage>
</organism>
<evidence type="ECO:0000313" key="2">
    <source>
        <dbReference type="Proteomes" id="UP001162734"/>
    </source>
</evidence>
<reference evidence="2" key="1">
    <citation type="journal article" date="2022" name="Int. J. Syst. Evol. Microbiol.">
        <title>Anaeromyxobacter oryzae sp. nov., Anaeromyxobacter diazotrophicus sp. nov. and Anaeromyxobacter paludicola sp. nov., isolated from paddy soils.</title>
        <authorList>
            <person name="Itoh H."/>
            <person name="Xu Z."/>
            <person name="Mise K."/>
            <person name="Masuda Y."/>
            <person name="Ushijima N."/>
            <person name="Hayakawa C."/>
            <person name="Shiratori Y."/>
            <person name="Senoo K."/>
        </authorList>
    </citation>
    <scope>NUCLEOTIDE SEQUENCE [LARGE SCALE GENOMIC DNA]</scope>
    <source>
        <strain evidence="2">Red630</strain>
    </source>
</reference>
<dbReference type="EMBL" id="AP025592">
    <property type="protein sequence ID" value="BDG08535.1"/>
    <property type="molecule type" value="Genomic_DNA"/>
</dbReference>